<evidence type="ECO:0000259" key="3">
    <source>
        <dbReference type="Pfam" id="PF01345"/>
    </source>
</evidence>
<dbReference type="Pfam" id="PF21959">
    <property type="entry name" value="DUF6923"/>
    <property type="match status" value="1"/>
</dbReference>
<keyword evidence="2" id="KW-0732">Signal</keyword>
<feature type="signal peptide" evidence="2">
    <location>
        <begin position="1"/>
        <end position="22"/>
    </location>
</feature>
<keyword evidence="1" id="KW-1133">Transmembrane helix</keyword>
<feature type="domain" description="DUF7927" evidence="5">
    <location>
        <begin position="1563"/>
        <end position="1690"/>
    </location>
</feature>
<gene>
    <name evidence="6" type="ORF">CLV46_0906</name>
</gene>
<dbReference type="Gene3D" id="2.60.40.10">
    <property type="entry name" value="Immunoglobulins"/>
    <property type="match status" value="1"/>
</dbReference>
<feature type="domain" description="DUF7927" evidence="5">
    <location>
        <begin position="1433"/>
        <end position="1559"/>
    </location>
</feature>
<dbReference type="InterPro" id="IPR054215">
    <property type="entry name" value="DUF6923"/>
</dbReference>
<evidence type="ECO:0000256" key="2">
    <source>
        <dbReference type="SAM" id="SignalP"/>
    </source>
</evidence>
<evidence type="ECO:0000313" key="6">
    <source>
        <dbReference type="EMBL" id="PJJ71361.1"/>
    </source>
</evidence>
<evidence type="ECO:0000313" key="7">
    <source>
        <dbReference type="Proteomes" id="UP000228758"/>
    </source>
</evidence>
<reference evidence="6 7" key="1">
    <citation type="submission" date="2017-11" db="EMBL/GenBank/DDBJ databases">
        <title>Genomic Encyclopedia of Archaeal and Bacterial Type Strains, Phase II (KMG-II): From Individual Species to Whole Genera.</title>
        <authorList>
            <person name="Goeker M."/>
        </authorList>
    </citation>
    <scope>NUCLEOTIDE SEQUENCE [LARGE SCALE GENOMIC DNA]</scope>
    <source>
        <strain evidence="6 7">DSM 27393</strain>
    </source>
</reference>
<dbReference type="InterPro" id="IPR051172">
    <property type="entry name" value="Chlamydia_OmcB"/>
</dbReference>
<dbReference type="Proteomes" id="UP000228758">
    <property type="component" value="Unassembled WGS sequence"/>
</dbReference>
<dbReference type="SUPFAM" id="SSF63825">
    <property type="entry name" value="YWTD domain"/>
    <property type="match status" value="1"/>
</dbReference>
<feature type="transmembrane region" description="Helical" evidence="1">
    <location>
        <begin position="1957"/>
        <end position="1985"/>
    </location>
</feature>
<feature type="domain" description="DUF7927" evidence="5">
    <location>
        <begin position="1042"/>
        <end position="1168"/>
    </location>
</feature>
<dbReference type="GO" id="GO:0005975">
    <property type="term" value="P:carbohydrate metabolic process"/>
    <property type="evidence" value="ECO:0007669"/>
    <property type="project" value="UniProtKB-ARBA"/>
</dbReference>
<feature type="domain" description="DUF7927" evidence="5">
    <location>
        <begin position="654"/>
        <end position="772"/>
    </location>
</feature>
<evidence type="ECO:0000259" key="5">
    <source>
        <dbReference type="Pfam" id="PF25549"/>
    </source>
</evidence>
<feature type="domain" description="DUF11" evidence="3">
    <location>
        <begin position="267"/>
        <end position="379"/>
    </location>
</feature>
<feature type="domain" description="DUF7927" evidence="5">
    <location>
        <begin position="394"/>
        <end position="511"/>
    </location>
</feature>
<dbReference type="InterPro" id="IPR057687">
    <property type="entry name" value="DUF7927"/>
</dbReference>
<dbReference type="PANTHER" id="PTHR34819:SF3">
    <property type="entry name" value="CELL SURFACE PROTEIN"/>
    <property type="match status" value="1"/>
</dbReference>
<feature type="domain" description="DUF7927" evidence="5">
    <location>
        <begin position="782"/>
        <end position="904"/>
    </location>
</feature>
<feature type="domain" description="DUF7927" evidence="5">
    <location>
        <begin position="1301"/>
        <end position="1428"/>
    </location>
</feature>
<feature type="domain" description="DUF6923" evidence="4">
    <location>
        <begin position="33"/>
        <end position="262"/>
    </location>
</feature>
<protein>
    <submittedName>
        <fullName evidence="6">Putative repeat protein (TIGR01451 family)</fullName>
    </submittedName>
</protein>
<proteinExistence type="predicted"/>
<name>A0A2M9CHG7_9MICO</name>
<dbReference type="EMBL" id="PGFF01000001">
    <property type="protein sequence ID" value="PJJ71361.1"/>
    <property type="molecule type" value="Genomic_DNA"/>
</dbReference>
<dbReference type="PANTHER" id="PTHR34819">
    <property type="entry name" value="LARGE CYSTEINE-RICH PERIPLASMIC PROTEIN OMCB"/>
    <property type="match status" value="1"/>
</dbReference>
<keyword evidence="7" id="KW-1185">Reference proteome</keyword>
<dbReference type="Pfam" id="PF01345">
    <property type="entry name" value="DUF11"/>
    <property type="match status" value="1"/>
</dbReference>
<dbReference type="NCBIfam" id="TIGR01451">
    <property type="entry name" value="B_ant_repeat"/>
    <property type="match status" value="2"/>
</dbReference>
<dbReference type="Pfam" id="PF25549">
    <property type="entry name" value="DUF7927"/>
    <property type="match status" value="12"/>
</dbReference>
<feature type="domain" description="DUF7927" evidence="5">
    <location>
        <begin position="912"/>
        <end position="1035"/>
    </location>
</feature>
<dbReference type="InterPro" id="IPR001434">
    <property type="entry name" value="OmcB-like_DUF11"/>
</dbReference>
<dbReference type="InterPro" id="IPR047589">
    <property type="entry name" value="DUF11_rpt"/>
</dbReference>
<feature type="chain" id="PRO_5014902801" evidence="2">
    <location>
        <begin position="23"/>
        <end position="1995"/>
    </location>
</feature>
<evidence type="ECO:0000256" key="1">
    <source>
        <dbReference type="SAM" id="Phobius"/>
    </source>
</evidence>
<comment type="caution">
    <text evidence="6">The sequence shown here is derived from an EMBL/GenBank/DDBJ whole genome shotgun (WGS) entry which is preliminary data.</text>
</comment>
<evidence type="ECO:0000259" key="4">
    <source>
        <dbReference type="Pfam" id="PF21959"/>
    </source>
</evidence>
<accession>A0A2M9CHG7</accession>
<feature type="domain" description="DUF7927" evidence="5">
    <location>
        <begin position="522"/>
        <end position="650"/>
    </location>
</feature>
<keyword evidence="1" id="KW-0472">Membrane</keyword>
<organism evidence="6 7">
    <name type="scientific">Diaminobutyricimonas aerilata</name>
    <dbReference type="NCBI Taxonomy" id="1162967"/>
    <lineage>
        <taxon>Bacteria</taxon>
        <taxon>Bacillati</taxon>
        <taxon>Actinomycetota</taxon>
        <taxon>Actinomycetes</taxon>
        <taxon>Micrococcales</taxon>
        <taxon>Microbacteriaceae</taxon>
        <taxon>Diaminobutyricimonas</taxon>
    </lineage>
</organism>
<dbReference type="InterPro" id="IPR013783">
    <property type="entry name" value="Ig-like_fold"/>
</dbReference>
<keyword evidence="1" id="KW-0812">Transmembrane</keyword>
<feature type="domain" description="DUF7927" evidence="5">
    <location>
        <begin position="1696"/>
        <end position="1813"/>
    </location>
</feature>
<feature type="domain" description="DUF7927" evidence="5">
    <location>
        <begin position="1825"/>
        <end position="1952"/>
    </location>
</feature>
<sequence>MLLTATLAAGSWVAVTATPAAAAPFDPQVPMVYLSQGSPTQLQGSEQNGGRVVFSNIGGPADPSYNAIGYRVSDSYVYGISRPVGLNPAAQQHRIVRINADGSVDDRGGIPEQPSGLIAGTFGEGALANTLLVMTVENDTLYRVNVDAGTFTTQALSGADTSFSDMTAAYGYLWGVNQNGGSIARVDPATGVKTSYPVAGMLTDSGAYGGAWTYGNGNLAFSNNGTGTITQIRVTNPASPVFNLVSAIPGPQSGNNDATAAPGDPTDLSVTKNGPATVAANGTITWTVRVRNLGPGTSSGFVLNDTVPTGVTAITAADPRCTVTGRNIACVGDNLLASSNVLFTFTGTAPNAAATLVNTATVVPNEVDTDPTNNTDDATTVVQVAPPLVPHSAITKTSNAQVDVQVGDVVTYTVTVRNDGTAPYTAGAPATMSDSLADVFDDATWNANPTVTFSGGSTSAPPVLSGSTLNWSGPLAVGETATIRYSVTVTGAGNDQLLNTACAPSPGQTPACITVTDLVPNLVVSKSVNPASGTTVLGNQVLTYTLTFSNTGGSPATVNSVDHLAGVLDDATVTAAPTASAGLTVSSITGGTFTVQGSVAANSSATVSYQVTVIPDATRTGDDSVVNWVLPAGVPVPADCTPGICTINPVPSIADSKTVNPLSGSTVRPGQVLTYTLIFTNNGDGPGTVAKDDALTRLLDDADITSGPTVQNGALTAVRVGDRIRIDGTLQAGQTEIVSYQATVRADGARGDDVLSNFLVPRDSTIPDTCVEDCSVNFAPEIVTSKSVNPTSGSTVLANQVLTYTLTFSNNGAAPDTIAHDDVLADVLDDAQLNGGPTVSNAALTATIAADRLLIDGTLQPGQTVTVTYSVTVRADGARGDDVIGNFLVPRGTTVPDDCVGPNCSVNFVPEIVDSKTVDPASGSTVLPQQVLTYTLTFSNSGSATGPVARDDALAGVLDDADLTSGPTVSNPALAVTRVGDRWRITGNLQPGQTVTVSYTVTVRADGTRGDDVIENYLIPIGSTIPDDCTGGDCAVNRVPEIVDSKSADPASGGVVLPQQVITYTLTFGNTGAAEGTVAKDDVLAGVLDDADLTSGPTVSNAALTATRVGDRIRVTGILQPGQTVTVTYQVTVRADGARGDDRLVNAIVPPDFPPPPACAPGDCVEHFIPHVVDTKTSDPGTDSVVAVGQVISYTLTFSNLGTAVGPVAKDDVLTDVLDDAGITTPIAVSNPALTAVLTGDRIRVTGTLQPDQTITVTYAVTVRADGERGNDLIANALVLPGELGGCTDPLDCTVQRMPHLVDSKSVDPATGTGVSTGSVVTYTLTFGNIGTAAGTVLKDDVLTGVLDDATLTTPPTASNGALTATVNGDRIRITGALDPDQTVTVTYAVTVNDDEVRGDNVLRNFLLPPDTTVPDECVGPDCTENPVSQILDSKTSDPADGATVLENQVVTYTLTFSNTGEAEGPVARTDSLVAVLDDADITSGPTVSDAALTAVLDGTSLVVTGDLQPDQTVTVTYAATVRPDGERGDNTLVNHLLKPGEIPGDECVEGDDDCTVQRVPLITSAKSVDPASGTSVVTGTTLAYTLTFGNEGAATGPVAYTDRLADVLDDADLIEDSLVTSDPTLTATVVDDTIAVTGQVAVGQLVTVTYEAVVRPFAERGDSRIGNFLLKNGDEPSEECTDADDCTVNLIPHLSVLKTSDATPLAEVGDTITYVVTVINDGTADFTEESPAAVADDLSSVLDDADYNGDVVGERSDGTPVEVDYTAPVMSWTGPLEVGETVELTYSVTTRLGGDLEVENGACVPNGGEDPTCVAVTTGLADIGIIKTVDPTSGTSLRPGATATYTLTIANSGTGAGAYAYTDWLAGVLDDATLSAGPTATGGAIVSPVREQSFDVSGILEAGAKVVVTYSVQTRAYADQGDHRLGNWVTAAGERPDGTCAPGALTCTVNPLLDRLAATGATVSAAVGGLAGFLLLAGLVLVVIRRARSGSRAV</sequence>
<feature type="domain" description="DUF7927" evidence="5">
    <location>
        <begin position="1173"/>
        <end position="1285"/>
    </location>
</feature>